<dbReference type="InterPro" id="IPR009926">
    <property type="entry name" value="T3SS_YcgR_PilZN"/>
</dbReference>
<dbReference type="Proteomes" id="UP000434052">
    <property type="component" value="Unassembled WGS sequence"/>
</dbReference>
<sequence length="220" mass="25184">MVTSSVERQPGEKLALEIGHDVLIEIQGLGRRFKTIIIGGEVGQYIIVKPPQTRAGLEALLPGTLLTMRYIMSRGRICGFQSEVRQIIRKSPRLLFISYPTTFEVLNLRRHDRVHCYQPVTFYVEAQEYSGHILNISTGGCLVTMPPSEEDTYMFAENAEAFLNFRKFESEDYSYVQGRIKKVMREHDHTNVAIEFDTLTDDVRECIESYVNAVYDHLAA</sequence>
<dbReference type="Gene3D" id="2.40.10.220">
    <property type="entry name" value="predicted glycosyltransferase like domains"/>
    <property type="match status" value="1"/>
</dbReference>
<protein>
    <recommendedName>
        <fullName evidence="8">PilZ domain-containing protein</fullName>
    </recommendedName>
</protein>
<keyword evidence="2" id="KW-0547">Nucleotide-binding</keyword>
<feature type="domain" description="PilZ" evidence="4">
    <location>
        <begin position="108"/>
        <end position="212"/>
    </location>
</feature>
<evidence type="ECO:0008006" key="8">
    <source>
        <dbReference type="Google" id="ProtNLM"/>
    </source>
</evidence>
<keyword evidence="1" id="KW-0973">c-di-GMP</keyword>
<name>A0A6P1ZB31_9BACT</name>
<evidence type="ECO:0000313" key="6">
    <source>
        <dbReference type="EMBL" id="TVM30527.1"/>
    </source>
</evidence>
<dbReference type="EMBL" id="QMIF01000022">
    <property type="protein sequence ID" value="TVM30527.1"/>
    <property type="molecule type" value="Genomic_DNA"/>
</dbReference>
<organism evidence="6 7">
    <name type="scientific">Oceanidesulfovibrio marinus</name>
    <dbReference type="NCBI Taxonomy" id="370038"/>
    <lineage>
        <taxon>Bacteria</taxon>
        <taxon>Pseudomonadati</taxon>
        <taxon>Thermodesulfobacteriota</taxon>
        <taxon>Desulfovibrionia</taxon>
        <taxon>Desulfovibrionales</taxon>
        <taxon>Desulfovibrionaceae</taxon>
        <taxon>Oceanidesulfovibrio</taxon>
    </lineage>
</organism>
<comment type="caution">
    <text evidence="6">The sequence shown here is derived from an EMBL/GenBank/DDBJ whole genome shotgun (WGS) entry which is preliminary data.</text>
</comment>
<dbReference type="Pfam" id="PF12945">
    <property type="entry name" value="PilZNR"/>
    <property type="match status" value="1"/>
</dbReference>
<evidence type="ECO:0000256" key="3">
    <source>
        <dbReference type="ARBA" id="ARBA00023143"/>
    </source>
</evidence>
<feature type="domain" description="Type III secretion system flagellar brake protein YcgR PilZN" evidence="5">
    <location>
        <begin position="17"/>
        <end position="100"/>
    </location>
</feature>
<evidence type="ECO:0000259" key="4">
    <source>
        <dbReference type="Pfam" id="PF07238"/>
    </source>
</evidence>
<dbReference type="GO" id="GO:0035438">
    <property type="term" value="F:cyclic-di-GMP binding"/>
    <property type="evidence" value="ECO:0007669"/>
    <property type="project" value="InterPro"/>
</dbReference>
<dbReference type="InterPro" id="IPR012349">
    <property type="entry name" value="Split_barrel_FMN-bd"/>
</dbReference>
<dbReference type="Pfam" id="PF07238">
    <property type="entry name" value="PilZ"/>
    <property type="match status" value="1"/>
</dbReference>
<evidence type="ECO:0000256" key="1">
    <source>
        <dbReference type="ARBA" id="ARBA00022636"/>
    </source>
</evidence>
<proteinExistence type="predicted"/>
<dbReference type="InterPro" id="IPR009875">
    <property type="entry name" value="PilZ_domain"/>
</dbReference>
<dbReference type="AlphaFoldDB" id="A0A6P1ZB31"/>
<evidence type="ECO:0000259" key="5">
    <source>
        <dbReference type="Pfam" id="PF12945"/>
    </source>
</evidence>
<keyword evidence="3" id="KW-0975">Bacterial flagellum</keyword>
<reference evidence="6 7" key="1">
    <citation type="submission" date="2018-06" db="EMBL/GenBank/DDBJ databases">
        <title>Complete genome of Desulfovibrio marinus P48SEP.</title>
        <authorList>
            <person name="Crispim J.S."/>
            <person name="Vidigal P.M.P."/>
            <person name="Silva L.C.F."/>
            <person name="Araujo L.C."/>
            <person name="Laguardia C.N."/>
            <person name="Dias R.S."/>
            <person name="Sousa M.P."/>
            <person name="Paula S.O."/>
            <person name="Silva C."/>
        </authorList>
    </citation>
    <scope>NUCLEOTIDE SEQUENCE [LARGE SCALE GENOMIC DNA]</scope>
    <source>
        <strain evidence="6 7">P48SEP</strain>
    </source>
</reference>
<dbReference type="SUPFAM" id="SSF141371">
    <property type="entry name" value="PilZ domain-like"/>
    <property type="match status" value="2"/>
</dbReference>
<dbReference type="Gene3D" id="2.30.110.10">
    <property type="entry name" value="Electron Transport, Fmn-binding Protein, Chain A"/>
    <property type="match status" value="1"/>
</dbReference>
<dbReference type="OrthoDB" id="5453966at2"/>
<accession>A0A6P1ZB31</accession>
<evidence type="ECO:0000313" key="7">
    <source>
        <dbReference type="Proteomes" id="UP000434052"/>
    </source>
</evidence>
<dbReference type="RefSeq" id="WP_144307316.1">
    <property type="nucleotide sequence ID" value="NZ_QMIF01000022.1"/>
</dbReference>
<evidence type="ECO:0000256" key="2">
    <source>
        <dbReference type="ARBA" id="ARBA00022741"/>
    </source>
</evidence>
<gene>
    <name evidence="6" type="ORF">DQK91_20700</name>
</gene>